<protein>
    <submittedName>
        <fullName evidence="2">Uncharacterized protein</fullName>
    </submittedName>
</protein>
<comment type="caution">
    <text evidence="2">The sequence shown here is derived from an EMBL/GenBank/DDBJ whole genome shotgun (WGS) entry which is preliminary data.</text>
</comment>
<name>A0AAV7FA95_ARIFI</name>
<keyword evidence="3" id="KW-1185">Reference proteome</keyword>
<dbReference type="AlphaFoldDB" id="A0AAV7FA95"/>
<feature type="compositionally biased region" description="Acidic residues" evidence="1">
    <location>
        <begin position="35"/>
        <end position="60"/>
    </location>
</feature>
<reference evidence="2 3" key="1">
    <citation type="submission" date="2021-07" db="EMBL/GenBank/DDBJ databases">
        <title>The Aristolochia fimbriata genome: insights into angiosperm evolution, floral development and chemical biosynthesis.</title>
        <authorList>
            <person name="Jiao Y."/>
        </authorList>
    </citation>
    <scope>NUCLEOTIDE SEQUENCE [LARGE SCALE GENOMIC DNA]</scope>
    <source>
        <strain evidence="2">IBCAS-2021</strain>
        <tissue evidence="2">Leaf</tissue>
    </source>
</reference>
<gene>
    <name evidence="2" type="ORF">H6P81_001494</name>
</gene>
<organism evidence="2 3">
    <name type="scientific">Aristolochia fimbriata</name>
    <name type="common">White veined hardy Dutchman's pipe vine</name>
    <dbReference type="NCBI Taxonomy" id="158543"/>
    <lineage>
        <taxon>Eukaryota</taxon>
        <taxon>Viridiplantae</taxon>
        <taxon>Streptophyta</taxon>
        <taxon>Embryophyta</taxon>
        <taxon>Tracheophyta</taxon>
        <taxon>Spermatophyta</taxon>
        <taxon>Magnoliopsida</taxon>
        <taxon>Magnoliidae</taxon>
        <taxon>Piperales</taxon>
        <taxon>Aristolochiaceae</taxon>
        <taxon>Aristolochia</taxon>
    </lineage>
</organism>
<evidence type="ECO:0000313" key="3">
    <source>
        <dbReference type="Proteomes" id="UP000825729"/>
    </source>
</evidence>
<feature type="region of interest" description="Disordered" evidence="1">
    <location>
        <begin position="1"/>
        <end position="69"/>
    </location>
</feature>
<evidence type="ECO:0000313" key="2">
    <source>
        <dbReference type="EMBL" id="KAG9456986.1"/>
    </source>
</evidence>
<dbReference type="Proteomes" id="UP000825729">
    <property type="component" value="Unassembled WGS sequence"/>
</dbReference>
<dbReference type="EMBL" id="JAINDJ010000002">
    <property type="protein sequence ID" value="KAG9456986.1"/>
    <property type="molecule type" value="Genomic_DNA"/>
</dbReference>
<proteinExistence type="predicted"/>
<feature type="compositionally biased region" description="Basic and acidic residues" evidence="1">
    <location>
        <begin position="23"/>
        <end position="34"/>
    </location>
</feature>
<evidence type="ECO:0000256" key="1">
    <source>
        <dbReference type="SAM" id="MobiDB-lite"/>
    </source>
</evidence>
<sequence>MSRLIPDAGNGSGGSSERLQMGRFEDEREEKREEVEDELEGEIEEDELIQTVDQVEEENAGEGRDDGRRDCKRMMVYEIEAEPAEKEEYSQLTKILGVVWTPELYGKFLKAIHQLGYNKISSTLASNEYRLQITQSSIRQAVILQLQQQFHIKLPTISTLTD</sequence>
<accession>A0AAV7FA95</accession>